<reference evidence="1" key="1">
    <citation type="journal article" date="2014" name="Genome Announc.">
        <title>Draft Genome Sequences of Marine Flavobacterium Nonlabens Strains NR17, NR24, NR27, NR32, NR33, and Ara13.</title>
        <authorList>
            <person name="Nakanishi M."/>
            <person name="Meirelles P."/>
            <person name="Suzuki R."/>
            <person name="Takatani N."/>
            <person name="Mino S."/>
            <person name="Suda W."/>
            <person name="Oshima K."/>
            <person name="Hattori M."/>
            <person name="Ohkuma M."/>
            <person name="Hosokawa M."/>
            <person name="Miyashita K."/>
            <person name="Thompson F.L."/>
            <person name="Niwa A."/>
            <person name="Sawabe T."/>
            <person name="Sawabe T."/>
        </authorList>
    </citation>
    <scope>NUCLEOTIDE SEQUENCE [LARGE SCALE GENOMIC DNA]</scope>
    <source>
        <strain evidence="1">JCM 19294</strain>
    </source>
</reference>
<dbReference type="Gene3D" id="2.40.50.120">
    <property type="match status" value="1"/>
</dbReference>
<dbReference type="EMBL" id="BBML01000008">
    <property type="protein sequence ID" value="GAK98078.1"/>
    <property type="molecule type" value="Genomic_DNA"/>
</dbReference>
<dbReference type="Proteomes" id="UP000029221">
    <property type="component" value="Unassembled WGS sequence"/>
</dbReference>
<evidence type="ECO:0000313" key="1">
    <source>
        <dbReference type="EMBL" id="GAK98078.1"/>
    </source>
</evidence>
<keyword evidence="2" id="KW-1185">Reference proteome</keyword>
<dbReference type="SUPFAM" id="SSF50242">
    <property type="entry name" value="TIMP-like"/>
    <property type="match status" value="1"/>
</dbReference>
<name>A0A090Q8J7_9FLAO</name>
<dbReference type="eggNOG" id="ENOG5032NN0">
    <property type="taxonomic scope" value="Bacteria"/>
</dbReference>
<accession>A0A090Q8J7</accession>
<dbReference type="InterPro" id="IPR008993">
    <property type="entry name" value="TIMP-like_OB-fold"/>
</dbReference>
<gene>
    <name evidence="1" type="ORF">JCM19294_1700</name>
</gene>
<dbReference type="AlphaFoldDB" id="A0A090Q8J7"/>
<comment type="caution">
    <text evidence="1">The sequence shown here is derived from an EMBL/GenBank/DDBJ whole genome shotgun (WGS) entry which is preliminary data.</text>
</comment>
<sequence length="236" mass="27313">MSIFYSAYGASQSCVCFRENIATDYKNVDFIAHVRINEVYYNYPVENQDYVRFDILEILKGPKNKSLIIQQEVGNNINNDKCRLYLKANDELMIFGNLDNGQLISKPCLRNKFAEDSDFVTELNKYRMLRKHHKLITDSRTFCTQFNDNIQFSATLQNILIKSNSKLIGIYAVVFNDDQTINKTEVVESLSREIDVKIQIALIKSSWTQCAVNNNNKFIVVVHKTSDENGTRLFLH</sequence>
<proteinExistence type="predicted"/>
<protein>
    <submittedName>
        <fullName evidence="1">Uncharacterized protein</fullName>
    </submittedName>
</protein>
<organism evidence="1 2">
    <name type="scientific">Nonlabens tegetincola</name>
    <dbReference type="NCBI Taxonomy" id="323273"/>
    <lineage>
        <taxon>Bacteria</taxon>
        <taxon>Pseudomonadati</taxon>
        <taxon>Bacteroidota</taxon>
        <taxon>Flavobacteriia</taxon>
        <taxon>Flavobacteriales</taxon>
        <taxon>Flavobacteriaceae</taxon>
        <taxon>Nonlabens</taxon>
    </lineage>
</organism>
<evidence type="ECO:0000313" key="2">
    <source>
        <dbReference type="Proteomes" id="UP000029221"/>
    </source>
</evidence>
<dbReference type="RefSeq" id="WP_042280044.1">
    <property type="nucleotide sequence ID" value="NZ_BBML01000008.1"/>
</dbReference>